<dbReference type="PANTHER" id="PTHR46797:SF1">
    <property type="entry name" value="METHYLPHOSPHONATE SYNTHASE"/>
    <property type="match status" value="1"/>
</dbReference>
<name>A0A1H4H8W8_9SPHI</name>
<proteinExistence type="predicted"/>
<dbReference type="CDD" id="cd00093">
    <property type="entry name" value="HTH_XRE"/>
    <property type="match status" value="1"/>
</dbReference>
<gene>
    <name evidence="3" type="ORF">SAMN05443550_11485</name>
</gene>
<keyword evidence="4" id="KW-1185">Reference proteome</keyword>
<dbReference type="InterPro" id="IPR010982">
    <property type="entry name" value="Lambda_DNA-bd_dom_sf"/>
</dbReference>
<dbReference type="STRING" id="425514.SAMN05443550_11485"/>
<reference evidence="3 4" key="1">
    <citation type="submission" date="2016-10" db="EMBL/GenBank/DDBJ databases">
        <authorList>
            <person name="de Groot N.N."/>
        </authorList>
    </citation>
    <scope>NUCLEOTIDE SEQUENCE [LARGE SCALE GENOMIC DNA]</scope>
    <source>
        <strain evidence="3 4">DSM 19033</strain>
    </source>
</reference>
<dbReference type="SUPFAM" id="SSF47413">
    <property type="entry name" value="lambda repressor-like DNA-binding domains"/>
    <property type="match status" value="1"/>
</dbReference>
<dbReference type="SMART" id="SM00530">
    <property type="entry name" value="HTH_XRE"/>
    <property type="match status" value="1"/>
</dbReference>
<organism evidence="3 4">
    <name type="scientific">Pedobacter hartonius</name>
    <dbReference type="NCBI Taxonomy" id="425514"/>
    <lineage>
        <taxon>Bacteria</taxon>
        <taxon>Pseudomonadati</taxon>
        <taxon>Bacteroidota</taxon>
        <taxon>Sphingobacteriia</taxon>
        <taxon>Sphingobacteriales</taxon>
        <taxon>Sphingobacteriaceae</taxon>
        <taxon>Pedobacter</taxon>
    </lineage>
</organism>
<feature type="domain" description="HTH cro/C1-type" evidence="2">
    <location>
        <begin position="21"/>
        <end position="75"/>
    </location>
</feature>
<dbReference type="Pfam" id="PF01381">
    <property type="entry name" value="HTH_3"/>
    <property type="match status" value="1"/>
</dbReference>
<keyword evidence="1" id="KW-0238">DNA-binding</keyword>
<sequence length="88" mass="9961">MKEGSKKRRNEKGITALGNNIRKYRKLRGLTISQLANQMDVDYSQISRMELGTVNTNISMIFAVADVLEIKAAQLLEDDDTSWPFSLL</sequence>
<dbReference type="GO" id="GO:0005829">
    <property type="term" value="C:cytosol"/>
    <property type="evidence" value="ECO:0007669"/>
    <property type="project" value="TreeGrafter"/>
</dbReference>
<evidence type="ECO:0000313" key="4">
    <source>
        <dbReference type="Proteomes" id="UP000198850"/>
    </source>
</evidence>
<dbReference type="EMBL" id="FNRA01000014">
    <property type="protein sequence ID" value="SEB18273.1"/>
    <property type="molecule type" value="Genomic_DNA"/>
</dbReference>
<evidence type="ECO:0000313" key="3">
    <source>
        <dbReference type="EMBL" id="SEB18273.1"/>
    </source>
</evidence>
<dbReference type="PROSITE" id="PS50943">
    <property type="entry name" value="HTH_CROC1"/>
    <property type="match status" value="1"/>
</dbReference>
<dbReference type="InterPro" id="IPR001387">
    <property type="entry name" value="Cro/C1-type_HTH"/>
</dbReference>
<dbReference type="Proteomes" id="UP000198850">
    <property type="component" value="Unassembled WGS sequence"/>
</dbReference>
<dbReference type="GO" id="GO:0003677">
    <property type="term" value="F:DNA binding"/>
    <property type="evidence" value="ECO:0007669"/>
    <property type="project" value="UniProtKB-KW"/>
</dbReference>
<protein>
    <submittedName>
        <fullName evidence="3">Helix-turn-helix</fullName>
    </submittedName>
</protein>
<dbReference type="GO" id="GO:0003700">
    <property type="term" value="F:DNA-binding transcription factor activity"/>
    <property type="evidence" value="ECO:0007669"/>
    <property type="project" value="TreeGrafter"/>
</dbReference>
<accession>A0A1H4H8W8</accession>
<dbReference type="Gene3D" id="1.10.260.40">
    <property type="entry name" value="lambda repressor-like DNA-binding domains"/>
    <property type="match status" value="1"/>
</dbReference>
<evidence type="ECO:0000259" key="2">
    <source>
        <dbReference type="PROSITE" id="PS50943"/>
    </source>
</evidence>
<evidence type="ECO:0000256" key="1">
    <source>
        <dbReference type="ARBA" id="ARBA00023125"/>
    </source>
</evidence>
<dbReference type="PANTHER" id="PTHR46797">
    <property type="entry name" value="HTH-TYPE TRANSCRIPTIONAL REGULATOR"/>
    <property type="match status" value="1"/>
</dbReference>
<dbReference type="AlphaFoldDB" id="A0A1H4H8W8"/>
<dbReference type="InterPro" id="IPR050807">
    <property type="entry name" value="TransReg_Diox_bact_type"/>
</dbReference>